<gene>
    <name evidence="1" type="ORF">MtrDRAFT_AC151523g7v2</name>
</gene>
<accession>Q2HSF2</accession>
<name>Q2HSF2_MEDTR</name>
<reference evidence="1" key="1">
    <citation type="submission" date="2005-06" db="EMBL/GenBank/DDBJ databases">
        <authorList>
            <person name="Town C.D."/>
        </authorList>
    </citation>
    <scope>NUCLEOTIDE SEQUENCE</scope>
</reference>
<reference evidence="1" key="2">
    <citation type="submission" date="2007-03" db="EMBL/GenBank/DDBJ databases">
        <authorList>
            <consortium name="The International Medicago Genome Annotation Group"/>
        </authorList>
    </citation>
    <scope>NUCLEOTIDE SEQUENCE</scope>
</reference>
<proteinExistence type="predicted"/>
<protein>
    <submittedName>
        <fullName evidence="1">Uncharacterized protein</fullName>
    </submittedName>
</protein>
<dbReference type="EMBL" id="AC151523">
    <property type="protein sequence ID" value="ABD33341.1"/>
    <property type="molecule type" value="Genomic_DNA"/>
</dbReference>
<sequence>MLMYLIVWSSFSSFVPRHGMWWRSHIGHEGKGGVRYSWLTYTSLSKMNGG</sequence>
<evidence type="ECO:0000313" key="1">
    <source>
        <dbReference type="EMBL" id="ABD33341.1"/>
    </source>
</evidence>
<organism evidence="1">
    <name type="scientific">Medicago truncatula</name>
    <name type="common">Barrel medic</name>
    <name type="synonym">Medicago tribuloides</name>
    <dbReference type="NCBI Taxonomy" id="3880"/>
    <lineage>
        <taxon>Eukaryota</taxon>
        <taxon>Viridiplantae</taxon>
        <taxon>Streptophyta</taxon>
        <taxon>Embryophyta</taxon>
        <taxon>Tracheophyta</taxon>
        <taxon>Spermatophyta</taxon>
        <taxon>Magnoliopsida</taxon>
        <taxon>eudicotyledons</taxon>
        <taxon>Gunneridae</taxon>
        <taxon>Pentapetalae</taxon>
        <taxon>rosids</taxon>
        <taxon>fabids</taxon>
        <taxon>Fabales</taxon>
        <taxon>Fabaceae</taxon>
        <taxon>Papilionoideae</taxon>
        <taxon>50 kb inversion clade</taxon>
        <taxon>NPAAA clade</taxon>
        <taxon>Hologalegina</taxon>
        <taxon>IRL clade</taxon>
        <taxon>Trifolieae</taxon>
        <taxon>Medicago</taxon>
    </lineage>
</organism>
<dbReference type="AlphaFoldDB" id="Q2HSF2"/>